<dbReference type="InterPro" id="IPR003838">
    <property type="entry name" value="ABC3_permease_C"/>
</dbReference>
<feature type="transmembrane region" description="Helical" evidence="7">
    <location>
        <begin position="409"/>
        <end position="427"/>
    </location>
</feature>
<dbReference type="GO" id="GO:0005886">
    <property type="term" value="C:plasma membrane"/>
    <property type="evidence" value="ECO:0007669"/>
    <property type="project" value="UniProtKB-SubCell"/>
</dbReference>
<feature type="transmembrane region" description="Helical" evidence="7">
    <location>
        <begin position="309"/>
        <end position="335"/>
    </location>
</feature>
<gene>
    <name evidence="9" type="ORF">BG844_13275</name>
</gene>
<feature type="transmembrane region" description="Helical" evidence="7">
    <location>
        <begin position="262"/>
        <end position="289"/>
    </location>
</feature>
<dbReference type="Pfam" id="PF02687">
    <property type="entry name" value="FtsX"/>
    <property type="match status" value="2"/>
</dbReference>
<dbReference type="Proteomes" id="UP000182486">
    <property type="component" value="Unassembled WGS sequence"/>
</dbReference>
<dbReference type="PANTHER" id="PTHR30572:SF4">
    <property type="entry name" value="ABC TRANSPORTER PERMEASE YTRF"/>
    <property type="match status" value="1"/>
</dbReference>
<evidence type="ECO:0000256" key="7">
    <source>
        <dbReference type="SAM" id="Phobius"/>
    </source>
</evidence>
<organism evidence="9 10">
    <name type="scientific">Couchioplanes caeruleus subsp. caeruleus</name>
    <dbReference type="NCBI Taxonomy" id="56427"/>
    <lineage>
        <taxon>Bacteria</taxon>
        <taxon>Bacillati</taxon>
        <taxon>Actinomycetota</taxon>
        <taxon>Actinomycetes</taxon>
        <taxon>Micromonosporales</taxon>
        <taxon>Micromonosporaceae</taxon>
        <taxon>Couchioplanes</taxon>
    </lineage>
</organism>
<keyword evidence="10" id="KW-1185">Reference proteome</keyword>
<feature type="domain" description="ABC3 transporter permease C-terminal" evidence="8">
    <location>
        <begin position="735"/>
        <end position="849"/>
    </location>
</feature>
<dbReference type="GO" id="GO:0022857">
    <property type="term" value="F:transmembrane transporter activity"/>
    <property type="evidence" value="ECO:0007669"/>
    <property type="project" value="TreeGrafter"/>
</dbReference>
<dbReference type="RefSeq" id="WP_071805630.1">
    <property type="nucleotide sequence ID" value="NZ_MEIA01000132.1"/>
</dbReference>
<keyword evidence="4 7" id="KW-1133">Transmembrane helix</keyword>
<keyword evidence="5 7" id="KW-0472">Membrane</keyword>
<evidence type="ECO:0000256" key="2">
    <source>
        <dbReference type="ARBA" id="ARBA00022475"/>
    </source>
</evidence>
<keyword evidence="3 7" id="KW-0812">Transmembrane</keyword>
<reference evidence="9 10" key="1">
    <citation type="submission" date="2016-09" db="EMBL/GenBank/DDBJ databases">
        <title>Couchioplanes caeruleus draft genome sequence.</title>
        <authorList>
            <person name="Sheehan J."/>
            <person name="Caffrey P."/>
        </authorList>
    </citation>
    <scope>NUCLEOTIDE SEQUENCE [LARGE SCALE GENOMIC DNA]</scope>
    <source>
        <strain evidence="9 10">DSM 43634</strain>
    </source>
</reference>
<evidence type="ECO:0000313" key="10">
    <source>
        <dbReference type="Proteomes" id="UP000182486"/>
    </source>
</evidence>
<evidence type="ECO:0000256" key="5">
    <source>
        <dbReference type="ARBA" id="ARBA00023136"/>
    </source>
</evidence>
<feature type="transmembrane region" description="Helical" evidence="7">
    <location>
        <begin position="728"/>
        <end position="756"/>
    </location>
</feature>
<keyword evidence="2" id="KW-1003">Cell membrane</keyword>
<evidence type="ECO:0000256" key="6">
    <source>
        <dbReference type="ARBA" id="ARBA00038076"/>
    </source>
</evidence>
<accession>A0A1K0G994</accession>
<comment type="subcellular location">
    <subcellularLocation>
        <location evidence="1">Cell membrane</location>
        <topology evidence="1">Multi-pass membrane protein</topology>
    </subcellularLocation>
</comment>
<evidence type="ECO:0000256" key="4">
    <source>
        <dbReference type="ARBA" id="ARBA00022989"/>
    </source>
</evidence>
<feature type="domain" description="ABC3 transporter permease C-terminal" evidence="8">
    <location>
        <begin position="268"/>
        <end position="386"/>
    </location>
</feature>
<name>A0A1K0G994_9ACTN</name>
<feature type="transmembrane region" description="Helical" evidence="7">
    <location>
        <begin position="497"/>
        <end position="519"/>
    </location>
</feature>
<evidence type="ECO:0000256" key="3">
    <source>
        <dbReference type="ARBA" id="ARBA00022692"/>
    </source>
</evidence>
<feature type="transmembrane region" description="Helical" evidence="7">
    <location>
        <begin position="355"/>
        <end position="377"/>
    </location>
</feature>
<dbReference type="InterPro" id="IPR050250">
    <property type="entry name" value="Macrolide_Exporter_MacB"/>
</dbReference>
<sequence>MKVLGTQLAGVARRPARLLLTGLAVLVAAFVVYSTVLARDITEKTAIEGFTGTPAAADLVVSPGGDNEFADMEFRAQDIAKLKAVPGVAEVVGRPRAGSELNGDFIEFVADPGSGPLATVHATKGTYPAEPGQIAVSPRTADRMGLAIGNTVTIHTGRDKNDKPIKPVKLTVTGIVDAESDFGGTAYAPQSTVSMIANSDLMQQVELRLEPGADAAAVTAAAERVIAAAPAPQEGGARPQVRTGADVRLAEAQQAASGIDELFLAMGMFVAIAVGAAGLVATSTFRIVFAQRMRQLALLRAVGAGRGSLWRALAVEGALTGFVAGTVGVLGALALGQATPPLLRAFDIKVSSPGLPVLPAVGVVLLSTVITVLAVLAPALSAAKVAPLEALRSASTTAGRKSIGKIRGAFGVLVAAGAALLVAYVVANLPGPDTKNYDAEPMMYATLGSAALAFLALIALGPLLVRPVLATVGWPLRRLGPVGRLAVGGVGGAPRRAAAVSVVVALGVALIAGVVVTGASSRVLADRELASSAPADFELTANGDSATVPATVVTQAQASTDLTHVTPYRRLSDVEIPGGENTWKLRVTDLSMTALPELKKIDVTRGSLAAIGPGKVAMNTYVAEHHGLDVGDTATMTANGKKLQAQVVAILPDSGPLQSDIVTDPGDLTKLGAAATPTGLLADAAKPGEEGRTAGQKAMRQLAAGHSGLGVAVLADQRDEYDKMITTMLAVLIGLVGLTVLIAVVGVGTTTALSVVERVRESGLLRAVGLSRAGLRTMLTTESSLYGVIGATVGLLLGVPYAWLMMKSLGVNLPLELPVGQLALVFLALVAFTALAGVLPARRGAKVSPVAALATD</sequence>
<protein>
    <submittedName>
        <fullName evidence="9">Permease</fullName>
    </submittedName>
</protein>
<feature type="transmembrane region" description="Helical" evidence="7">
    <location>
        <begin position="818"/>
        <end position="839"/>
    </location>
</feature>
<comment type="similarity">
    <text evidence="6">Belongs to the ABC-4 integral membrane protein family.</text>
</comment>
<comment type="caution">
    <text evidence="9">The sequence shown here is derived from an EMBL/GenBank/DDBJ whole genome shotgun (WGS) entry which is preliminary data.</text>
</comment>
<dbReference type="PANTHER" id="PTHR30572">
    <property type="entry name" value="MEMBRANE COMPONENT OF TRANSPORTER-RELATED"/>
    <property type="match status" value="1"/>
</dbReference>
<feature type="transmembrane region" description="Helical" evidence="7">
    <location>
        <begin position="447"/>
        <end position="476"/>
    </location>
</feature>
<dbReference type="AlphaFoldDB" id="A0A1K0G994"/>
<evidence type="ECO:0000256" key="1">
    <source>
        <dbReference type="ARBA" id="ARBA00004651"/>
    </source>
</evidence>
<feature type="transmembrane region" description="Helical" evidence="7">
    <location>
        <begin position="785"/>
        <end position="806"/>
    </location>
</feature>
<proteinExistence type="inferred from homology"/>
<evidence type="ECO:0000313" key="9">
    <source>
        <dbReference type="EMBL" id="OJF13810.1"/>
    </source>
</evidence>
<evidence type="ECO:0000259" key="8">
    <source>
        <dbReference type="Pfam" id="PF02687"/>
    </source>
</evidence>
<dbReference type="EMBL" id="MEIA01000132">
    <property type="protein sequence ID" value="OJF13810.1"/>
    <property type="molecule type" value="Genomic_DNA"/>
</dbReference>